<dbReference type="GO" id="GO:0003697">
    <property type="term" value="F:single-stranded DNA binding"/>
    <property type="evidence" value="ECO:0007669"/>
    <property type="project" value="TreeGrafter"/>
</dbReference>
<dbReference type="InterPro" id="IPR047260">
    <property type="entry name" value="ERCC1-like_central_dom"/>
</dbReference>
<dbReference type="EMBL" id="DS548090">
    <property type="protein sequence ID" value="EDR29371.1"/>
    <property type="molecule type" value="Genomic_DNA"/>
</dbReference>
<keyword evidence="9" id="KW-1185">Reference proteome</keyword>
<dbReference type="InterPro" id="IPR004579">
    <property type="entry name" value="ERCC1/RAD10/SWI10"/>
</dbReference>
<sequence>MNKRYPINKQTKYDIKANPIQKKNYKLISFIRKRIEYDSRIKQGDFIVGNMNKIFYLTYKYHSTNIKYLEECILPLIEQSNEYLNIVLFVIDCQKNEIKEEIIQDINIKLFNKKCTLIIAQSYSDAAHYIEEFSVIENNQNELTNQINERTQIINALSMIKGINSQNAYDLLMKFNTIKRIGVVDKEELKKSKNIGPKKVESIWRVFHSPIIGTKKVERSIQTFLKSLTIEKKKKINKS</sequence>
<reference evidence="9" key="1">
    <citation type="submission" date="2007-12" db="EMBL/GenBank/DDBJ databases">
        <title>Annotation of Entamoeba dispar SAW760.</title>
        <authorList>
            <person name="Lorenzi H."/>
            <person name="Inman J."/>
            <person name="Schobel S."/>
            <person name="Amedeo P."/>
            <person name="Caler E."/>
        </authorList>
    </citation>
    <scope>NUCLEOTIDE SEQUENCE [LARGE SCALE GENOMIC DNA]</scope>
    <source>
        <strain evidence="9">ATCC PRA-260 / SAW760</strain>
    </source>
</reference>
<evidence type="ECO:0000256" key="4">
    <source>
        <dbReference type="ARBA" id="ARBA00023125"/>
    </source>
</evidence>
<dbReference type="KEGG" id="edi:EDI_012630"/>
<dbReference type="Gene3D" id="1.10.150.20">
    <property type="entry name" value="5' to 3' exonuclease, C-terminal subdomain"/>
    <property type="match status" value="1"/>
</dbReference>
<dbReference type="GeneID" id="5879387"/>
<evidence type="ECO:0000256" key="5">
    <source>
        <dbReference type="ARBA" id="ARBA00023204"/>
    </source>
</evidence>
<dbReference type="SUPFAM" id="SSF47781">
    <property type="entry name" value="RuvA domain 2-like"/>
    <property type="match status" value="1"/>
</dbReference>
<evidence type="ECO:0000256" key="1">
    <source>
        <dbReference type="ARBA" id="ARBA00004123"/>
    </source>
</evidence>
<keyword evidence="3" id="KW-0227">DNA damage</keyword>
<evidence type="ECO:0000256" key="6">
    <source>
        <dbReference type="ARBA" id="ARBA00023242"/>
    </source>
</evidence>
<keyword evidence="5" id="KW-0234">DNA repair</keyword>
<evidence type="ECO:0000256" key="3">
    <source>
        <dbReference type="ARBA" id="ARBA00022763"/>
    </source>
</evidence>
<feature type="domain" description="ERCC1-like central" evidence="7">
    <location>
        <begin position="15"/>
        <end position="133"/>
    </location>
</feature>
<dbReference type="PANTHER" id="PTHR12749:SF0">
    <property type="entry name" value="DNA EXCISION REPAIR PROTEIN ERCC-1"/>
    <property type="match status" value="1"/>
</dbReference>
<dbReference type="EC" id="6.5.1.2" evidence="8"/>
<dbReference type="SUPFAM" id="SSF52980">
    <property type="entry name" value="Restriction endonuclease-like"/>
    <property type="match status" value="1"/>
</dbReference>
<dbReference type="GO" id="GO:0070522">
    <property type="term" value="C:ERCC4-ERCC1 complex"/>
    <property type="evidence" value="ECO:0007669"/>
    <property type="project" value="TreeGrafter"/>
</dbReference>
<proteinExistence type="inferred from homology"/>
<evidence type="ECO:0000313" key="9">
    <source>
        <dbReference type="Proteomes" id="UP000008076"/>
    </source>
</evidence>
<keyword evidence="8" id="KW-0436">Ligase</keyword>
<dbReference type="RefSeq" id="XP_001734475.1">
    <property type="nucleotide sequence ID" value="XM_001734423.1"/>
</dbReference>
<keyword evidence="6" id="KW-0539">Nucleus</keyword>
<dbReference type="GO" id="GO:0070914">
    <property type="term" value="P:UV-damage excision repair"/>
    <property type="evidence" value="ECO:0007669"/>
    <property type="project" value="TreeGrafter"/>
</dbReference>
<accession>B0E7Y1</accession>
<gene>
    <name evidence="8" type="ORF">EDI_012630</name>
</gene>
<name>B0E7Y1_ENTDS</name>
<evidence type="ECO:0000256" key="2">
    <source>
        <dbReference type="ARBA" id="ARBA00008283"/>
    </source>
</evidence>
<dbReference type="AlphaFoldDB" id="B0E7Y1"/>
<dbReference type="OMA" id="PHCVLVH"/>
<protein>
    <submittedName>
        <fullName evidence="8">Mating-type switching protein swi10, putative</fullName>
        <ecNumber evidence="8">6.5.1.2</ecNumber>
    </submittedName>
</protein>
<comment type="similarity">
    <text evidence="2">Belongs to the ERCC1/RAD10/SWI10 family.</text>
</comment>
<comment type="subcellular location">
    <subcellularLocation>
        <location evidence="1">Nucleus</location>
    </subcellularLocation>
</comment>
<dbReference type="GO" id="GO:0003684">
    <property type="term" value="F:damaged DNA binding"/>
    <property type="evidence" value="ECO:0007669"/>
    <property type="project" value="InterPro"/>
</dbReference>
<dbReference type="PANTHER" id="PTHR12749">
    <property type="entry name" value="EXCISION REPAIR CROSS-COMPLEMENTING 1 ERCC1"/>
    <property type="match status" value="1"/>
</dbReference>
<dbReference type="VEuPathDB" id="AmoebaDB:EDI_012630"/>
<evidence type="ECO:0000259" key="7">
    <source>
        <dbReference type="Pfam" id="PF03834"/>
    </source>
</evidence>
<dbReference type="InterPro" id="IPR011335">
    <property type="entry name" value="Restrct_endonuc-II-like"/>
</dbReference>
<dbReference type="eggNOG" id="KOG2841">
    <property type="taxonomic scope" value="Eukaryota"/>
</dbReference>
<dbReference type="Gene3D" id="3.40.50.10130">
    <property type="match status" value="1"/>
</dbReference>
<organism evidence="9">
    <name type="scientific">Entamoeba dispar (strain ATCC PRA-260 / SAW760)</name>
    <dbReference type="NCBI Taxonomy" id="370354"/>
    <lineage>
        <taxon>Eukaryota</taxon>
        <taxon>Amoebozoa</taxon>
        <taxon>Evosea</taxon>
        <taxon>Archamoebae</taxon>
        <taxon>Mastigamoebida</taxon>
        <taxon>Entamoebidae</taxon>
        <taxon>Entamoeba</taxon>
    </lineage>
</organism>
<dbReference type="GO" id="GO:0003911">
    <property type="term" value="F:DNA ligase (NAD+) activity"/>
    <property type="evidence" value="ECO:0007669"/>
    <property type="project" value="UniProtKB-EC"/>
</dbReference>
<dbReference type="InterPro" id="IPR010994">
    <property type="entry name" value="RuvA_2-like"/>
</dbReference>
<keyword evidence="4" id="KW-0238">DNA-binding</keyword>
<dbReference type="GO" id="GO:0006302">
    <property type="term" value="P:double-strand break repair"/>
    <property type="evidence" value="ECO:0007669"/>
    <property type="project" value="UniProtKB-ARBA"/>
</dbReference>
<dbReference type="Proteomes" id="UP000008076">
    <property type="component" value="Unassembled WGS sequence"/>
</dbReference>
<dbReference type="OrthoDB" id="10262814at2759"/>
<evidence type="ECO:0000313" key="8">
    <source>
        <dbReference type="EMBL" id="EDR29371.1"/>
    </source>
</evidence>
<dbReference type="Pfam" id="PF03834">
    <property type="entry name" value="Rad10"/>
    <property type="match status" value="1"/>
</dbReference>
<dbReference type="GO" id="GO:0000110">
    <property type="term" value="C:nucleotide-excision repair factor 1 complex"/>
    <property type="evidence" value="ECO:0007669"/>
    <property type="project" value="TreeGrafter"/>
</dbReference>
<dbReference type="GO" id="GO:0006312">
    <property type="term" value="P:mitotic recombination"/>
    <property type="evidence" value="ECO:0007669"/>
    <property type="project" value="TreeGrafter"/>
</dbReference>